<dbReference type="EnsemblPlants" id="AVESA.00010b.r2.2AG0236020.2">
    <property type="protein sequence ID" value="AVESA.00010b.r2.2AG0236020.2.CDS"/>
    <property type="gene ID" value="AVESA.00010b.r2.2AG0236020"/>
</dbReference>
<reference evidence="1" key="2">
    <citation type="submission" date="2025-09" db="UniProtKB">
        <authorList>
            <consortium name="EnsemblPlants"/>
        </authorList>
    </citation>
    <scope>IDENTIFICATION</scope>
</reference>
<dbReference type="Proteomes" id="UP001732700">
    <property type="component" value="Chromosome 2A"/>
</dbReference>
<organism evidence="1 2">
    <name type="scientific">Avena sativa</name>
    <name type="common">Oat</name>
    <dbReference type="NCBI Taxonomy" id="4498"/>
    <lineage>
        <taxon>Eukaryota</taxon>
        <taxon>Viridiplantae</taxon>
        <taxon>Streptophyta</taxon>
        <taxon>Embryophyta</taxon>
        <taxon>Tracheophyta</taxon>
        <taxon>Spermatophyta</taxon>
        <taxon>Magnoliopsida</taxon>
        <taxon>Liliopsida</taxon>
        <taxon>Poales</taxon>
        <taxon>Poaceae</taxon>
        <taxon>BOP clade</taxon>
        <taxon>Pooideae</taxon>
        <taxon>Poodae</taxon>
        <taxon>Poeae</taxon>
        <taxon>Poeae Chloroplast Group 1 (Aveneae type)</taxon>
        <taxon>Aveninae</taxon>
        <taxon>Avena</taxon>
    </lineage>
</organism>
<proteinExistence type="predicted"/>
<evidence type="ECO:0000313" key="1">
    <source>
        <dbReference type="EnsemblPlants" id="AVESA.00010b.r2.2AG0236020.2.CDS"/>
    </source>
</evidence>
<keyword evidence="2" id="KW-1185">Reference proteome</keyword>
<name>A0ACD5UE19_AVESA</name>
<reference evidence="1" key="1">
    <citation type="submission" date="2021-05" db="EMBL/GenBank/DDBJ databases">
        <authorList>
            <person name="Scholz U."/>
            <person name="Mascher M."/>
            <person name="Fiebig A."/>
        </authorList>
    </citation>
    <scope>NUCLEOTIDE SEQUENCE [LARGE SCALE GENOMIC DNA]</scope>
</reference>
<protein>
    <submittedName>
        <fullName evidence="1">Uncharacterized protein</fullName>
    </submittedName>
</protein>
<sequence>MKTFCSAVGTGTASSEEEESRHFLESGDPAKEAERVTPRGCEVTKTAVGTGSGEAAARELLECGGRVLGYSIPFVLPDETLPRRGYNWLRLLPFLRRDPEPIRSMKALRAQHDAFLRRKTPQSQLRAFNHKIVLQCLEWYNNKHPDDEYEPAPGVVTRRSDYDDNFLWTHGNFLACRKQPSYINIAGRMPVSRKQSGWFPFLPAPRTLFFFELLDINATGVDKVITCTPIDEPVTEAYTFLGFLLGRGTRRHGGADCVCKTCYRQFHVPHIGLKRTCTCGDSKVESVCKMCYLNNSNVLHPIRGGFVFGQESYAKICR</sequence>
<evidence type="ECO:0000313" key="2">
    <source>
        <dbReference type="Proteomes" id="UP001732700"/>
    </source>
</evidence>
<accession>A0ACD5UE19</accession>